<keyword evidence="1" id="KW-0732">Signal</keyword>
<evidence type="ECO:0000313" key="2">
    <source>
        <dbReference type="EMBL" id="MXU84782.1"/>
    </source>
</evidence>
<evidence type="ECO:0000256" key="1">
    <source>
        <dbReference type="SAM" id="SignalP"/>
    </source>
</evidence>
<feature type="chain" id="PRO_5025648747" evidence="1">
    <location>
        <begin position="23"/>
        <end position="82"/>
    </location>
</feature>
<sequence>MCAHLNATCFAAILLAFRIVLPCKVPVKVSWYCLIDVFAMHSCSSCWYDLSFACLERIFVIDSVTADGVEVYICRCMFGMLF</sequence>
<protein>
    <submittedName>
        <fullName evidence="2">Putative secreted protein</fullName>
    </submittedName>
</protein>
<dbReference type="AlphaFoldDB" id="A0A6B0TXJ0"/>
<proteinExistence type="predicted"/>
<feature type="signal peptide" evidence="1">
    <location>
        <begin position="1"/>
        <end position="22"/>
    </location>
</feature>
<organism evidence="2">
    <name type="scientific">Ixodes ricinus</name>
    <name type="common">Common tick</name>
    <name type="synonym">Acarus ricinus</name>
    <dbReference type="NCBI Taxonomy" id="34613"/>
    <lineage>
        <taxon>Eukaryota</taxon>
        <taxon>Metazoa</taxon>
        <taxon>Ecdysozoa</taxon>
        <taxon>Arthropoda</taxon>
        <taxon>Chelicerata</taxon>
        <taxon>Arachnida</taxon>
        <taxon>Acari</taxon>
        <taxon>Parasitiformes</taxon>
        <taxon>Ixodida</taxon>
        <taxon>Ixodoidea</taxon>
        <taxon>Ixodidae</taxon>
        <taxon>Ixodinae</taxon>
        <taxon>Ixodes</taxon>
    </lineage>
</organism>
<reference evidence="2" key="1">
    <citation type="submission" date="2019-12" db="EMBL/GenBank/DDBJ databases">
        <title>An insight into the sialome of adult female Ixodes ricinus ticks feeding for 6 days.</title>
        <authorList>
            <person name="Perner J."/>
            <person name="Ribeiro J.M.C."/>
        </authorList>
    </citation>
    <scope>NUCLEOTIDE SEQUENCE</scope>
    <source>
        <strain evidence="2">Semi-engorged</strain>
        <tissue evidence="2">Salivary glands</tissue>
    </source>
</reference>
<name>A0A6B0TXJ0_IXORI</name>
<dbReference type="EMBL" id="GIFC01002699">
    <property type="protein sequence ID" value="MXU84782.1"/>
    <property type="molecule type" value="Transcribed_RNA"/>
</dbReference>
<accession>A0A6B0TXJ0</accession>